<dbReference type="Pfam" id="PF04542">
    <property type="entry name" value="Sigma70_r2"/>
    <property type="match status" value="1"/>
</dbReference>
<dbReference type="Pfam" id="PF04539">
    <property type="entry name" value="Sigma70_r3"/>
    <property type="match status" value="1"/>
</dbReference>
<dbReference type="NCBIfam" id="TIGR02479">
    <property type="entry name" value="FliA_WhiG"/>
    <property type="match status" value="1"/>
</dbReference>
<dbReference type="InterPro" id="IPR013325">
    <property type="entry name" value="RNA_pol_sigma_r2"/>
</dbReference>
<dbReference type="PROSITE" id="PS00716">
    <property type="entry name" value="SIGMA70_2"/>
    <property type="match status" value="1"/>
</dbReference>
<dbReference type="RefSeq" id="WP_047810824.1">
    <property type="nucleotide sequence ID" value="NZ_LDZY01000010.1"/>
</dbReference>
<dbReference type="AlphaFoldDB" id="A0A0J1FNG6"/>
<dbReference type="GO" id="GO:0003899">
    <property type="term" value="F:DNA-directed RNA polymerase activity"/>
    <property type="evidence" value="ECO:0007669"/>
    <property type="project" value="InterPro"/>
</dbReference>
<keyword evidence="1" id="KW-0805">Transcription regulation</keyword>
<comment type="caution">
    <text evidence="6">The sequence shown here is derived from an EMBL/GenBank/DDBJ whole genome shotgun (WGS) entry which is preliminary data.</text>
</comment>
<keyword evidence="4" id="KW-0804">Transcription</keyword>
<dbReference type="EMBL" id="LDZY01000010">
    <property type="protein sequence ID" value="KLU65034.1"/>
    <property type="molecule type" value="Genomic_DNA"/>
</dbReference>
<sequence>MIPNAYESVSRGQLKQEYIERYLPLVKRIAGRLSMSLPPHIEEDDIIGYGVFGLLDAIDRFEAARGFKFETYASIRIRGAMIDGLRTMDWVPHSARQKVKRVQDGFAELEYQLGRAATSEEVAEMLNVKVEEINGILAQAQVLTLTSFDETTVDNEGDSSGSPLNLLIDDDAQEAYQAIEKEEQKKILALAVEKLPEKEKLVIALYYQEELTLKEIAAVLKLSESRISQLHSQAIMRLRGRLSRQKKNLF</sequence>
<dbReference type="NCBIfam" id="NF005413">
    <property type="entry name" value="PRK06986.1"/>
    <property type="match status" value="1"/>
</dbReference>
<keyword evidence="7" id="KW-1185">Reference proteome</keyword>
<evidence type="ECO:0000256" key="1">
    <source>
        <dbReference type="ARBA" id="ARBA00023015"/>
    </source>
</evidence>
<evidence type="ECO:0000259" key="5">
    <source>
        <dbReference type="PROSITE" id="PS00716"/>
    </source>
</evidence>
<dbReference type="GO" id="GO:0006352">
    <property type="term" value="P:DNA-templated transcription initiation"/>
    <property type="evidence" value="ECO:0007669"/>
    <property type="project" value="InterPro"/>
</dbReference>
<accession>A0A0J1FNG6</accession>
<evidence type="ECO:0000313" key="7">
    <source>
        <dbReference type="Proteomes" id="UP000036356"/>
    </source>
</evidence>
<dbReference type="PIRSF" id="PIRSF000770">
    <property type="entry name" value="RNA_pol_sigma-SigE/K"/>
    <property type="match status" value="1"/>
</dbReference>
<dbReference type="InterPro" id="IPR014284">
    <property type="entry name" value="RNA_pol_sigma-70_dom"/>
</dbReference>
<dbReference type="SUPFAM" id="SSF88659">
    <property type="entry name" value="Sigma3 and sigma4 domains of RNA polymerase sigma factors"/>
    <property type="match status" value="2"/>
</dbReference>
<dbReference type="Gene3D" id="1.20.140.160">
    <property type="match status" value="1"/>
</dbReference>
<reference evidence="6 7" key="1">
    <citation type="submission" date="2015-06" db="EMBL/GenBank/DDBJ databases">
        <title>Draft genome of the moderately acidophilic sulfate reducer Candidatus Desulfosporosinus acididurans strain M1.</title>
        <authorList>
            <person name="Poehlein A."/>
            <person name="Petzsch P."/>
            <person name="Johnson B.D."/>
            <person name="Schloemann M."/>
            <person name="Daniel R."/>
            <person name="Muehling M."/>
        </authorList>
    </citation>
    <scope>NUCLEOTIDE SEQUENCE [LARGE SCALE GENOMIC DNA]</scope>
    <source>
        <strain evidence="6 7">M1</strain>
    </source>
</reference>
<protein>
    <submittedName>
        <fullName evidence="6">RNA polymerase sigma factor FliA</fullName>
    </submittedName>
</protein>
<dbReference type="InterPro" id="IPR007624">
    <property type="entry name" value="RNA_pol_sigma70_r3"/>
</dbReference>
<dbReference type="PRINTS" id="PR00046">
    <property type="entry name" value="SIGMA70FCT"/>
</dbReference>
<dbReference type="PATRIC" id="fig|476652.3.peg.3160"/>
<dbReference type="InterPro" id="IPR000943">
    <property type="entry name" value="RNA_pol_sigma70"/>
</dbReference>
<dbReference type="GO" id="GO:0016987">
    <property type="term" value="F:sigma factor activity"/>
    <property type="evidence" value="ECO:0007669"/>
    <property type="project" value="UniProtKB-KW"/>
</dbReference>
<dbReference type="InterPro" id="IPR013324">
    <property type="entry name" value="RNA_pol_sigma_r3/r4-like"/>
</dbReference>
<dbReference type="SUPFAM" id="SSF88946">
    <property type="entry name" value="Sigma2 domain of RNA polymerase sigma factors"/>
    <property type="match status" value="1"/>
</dbReference>
<proteinExistence type="predicted"/>
<evidence type="ECO:0000256" key="2">
    <source>
        <dbReference type="ARBA" id="ARBA00023082"/>
    </source>
</evidence>
<dbReference type="PANTHER" id="PTHR30385:SF7">
    <property type="entry name" value="RNA POLYMERASE SIGMA FACTOR FLIA"/>
    <property type="match status" value="1"/>
</dbReference>
<feature type="domain" description="RNA polymerase sigma-70" evidence="5">
    <location>
        <begin position="212"/>
        <end position="238"/>
    </location>
</feature>
<dbReference type="PANTHER" id="PTHR30385">
    <property type="entry name" value="SIGMA FACTOR F FLAGELLAR"/>
    <property type="match status" value="1"/>
</dbReference>
<dbReference type="Gene3D" id="1.10.1740.10">
    <property type="match status" value="1"/>
</dbReference>
<keyword evidence="2" id="KW-0731">Sigma factor</keyword>
<name>A0A0J1FNG6_9FIRM</name>
<evidence type="ECO:0000313" key="6">
    <source>
        <dbReference type="EMBL" id="KLU65034.1"/>
    </source>
</evidence>
<dbReference type="CDD" id="cd06171">
    <property type="entry name" value="Sigma70_r4"/>
    <property type="match status" value="1"/>
</dbReference>
<dbReference type="InterPro" id="IPR007627">
    <property type="entry name" value="RNA_pol_sigma70_r2"/>
</dbReference>
<dbReference type="GO" id="GO:0003677">
    <property type="term" value="F:DNA binding"/>
    <property type="evidence" value="ECO:0007669"/>
    <property type="project" value="UniProtKB-KW"/>
</dbReference>
<dbReference type="Pfam" id="PF04545">
    <property type="entry name" value="Sigma70_r4"/>
    <property type="match status" value="1"/>
</dbReference>
<keyword evidence="3" id="KW-0238">DNA-binding</keyword>
<evidence type="ECO:0000256" key="4">
    <source>
        <dbReference type="ARBA" id="ARBA00023163"/>
    </source>
</evidence>
<dbReference type="NCBIfam" id="TIGR02937">
    <property type="entry name" value="sigma70-ECF"/>
    <property type="match status" value="1"/>
</dbReference>
<dbReference type="InterPro" id="IPR012845">
    <property type="entry name" value="RNA_pol_sigma_FliA_WhiG"/>
</dbReference>
<dbReference type="STRING" id="476652.DEAC_c30010"/>
<dbReference type="Proteomes" id="UP000036356">
    <property type="component" value="Unassembled WGS sequence"/>
</dbReference>
<gene>
    <name evidence="6" type="primary">fliA</name>
    <name evidence="6" type="ORF">DEAC_c30010</name>
</gene>
<organism evidence="6 7">
    <name type="scientific">Desulfosporosinus acididurans</name>
    <dbReference type="NCBI Taxonomy" id="476652"/>
    <lineage>
        <taxon>Bacteria</taxon>
        <taxon>Bacillati</taxon>
        <taxon>Bacillota</taxon>
        <taxon>Clostridia</taxon>
        <taxon>Eubacteriales</taxon>
        <taxon>Desulfitobacteriaceae</taxon>
        <taxon>Desulfosporosinus</taxon>
    </lineage>
</organism>
<evidence type="ECO:0000256" key="3">
    <source>
        <dbReference type="ARBA" id="ARBA00023125"/>
    </source>
</evidence>
<dbReference type="InterPro" id="IPR007630">
    <property type="entry name" value="RNA_pol_sigma70_r4"/>
</dbReference>